<dbReference type="WBParaSite" id="jg2125">
    <property type="protein sequence ID" value="jg2125"/>
    <property type="gene ID" value="jg2125"/>
</dbReference>
<accession>A0A915DN97</accession>
<keyword evidence="5" id="KW-1185">Reference proteome</keyword>
<name>A0A915DN97_9BILA</name>
<evidence type="ECO:0000259" key="4">
    <source>
        <dbReference type="Pfam" id="PF13873"/>
    </source>
</evidence>
<evidence type="ECO:0000256" key="2">
    <source>
        <dbReference type="ARBA" id="ARBA00016807"/>
    </source>
</evidence>
<comment type="subunit">
    <text evidence="1">Self-associates forming complexes of several hundred monomers.</text>
</comment>
<dbReference type="InterPro" id="IPR028002">
    <property type="entry name" value="Myb_DNA-bind_5"/>
</dbReference>
<reference evidence="6" key="1">
    <citation type="submission" date="2022-11" db="UniProtKB">
        <authorList>
            <consortium name="WormBaseParasite"/>
        </authorList>
    </citation>
    <scope>IDENTIFICATION</scope>
</reference>
<feature type="domain" description="Myb/SANT-like DNA-binding" evidence="4">
    <location>
        <begin position="107"/>
        <end position="181"/>
    </location>
</feature>
<dbReference type="Proteomes" id="UP000887574">
    <property type="component" value="Unplaced"/>
</dbReference>
<dbReference type="Pfam" id="PF13873">
    <property type="entry name" value="Myb_DNA-bind_5"/>
    <property type="match status" value="1"/>
</dbReference>
<evidence type="ECO:0000256" key="1">
    <source>
        <dbReference type="ARBA" id="ARBA00011764"/>
    </source>
</evidence>
<evidence type="ECO:0000256" key="3">
    <source>
        <dbReference type="ARBA" id="ARBA00025466"/>
    </source>
</evidence>
<organism evidence="5 6">
    <name type="scientific">Ditylenchus dipsaci</name>
    <dbReference type="NCBI Taxonomy" id="166011"/>
    <lineage>
        <taxon>Eukaryota</taxon>
        <taxon>Metazoa</taxon>
        <taxon>Ecdysozoa</taxon>
        <taxon>Nematoda</taxon>
        <taxon>Chromadorea</taxon>
        <taxon>Rhabditida</taxon>
        <taxon>Tylenchina</taxon>
        <taxon>Tylenchomorpha</taxon>
        <taxon>Sphaerularioidea</taxon>
        <taxon>Anguinidae</taxon>
        <taxon>Anguininae</taxon>
        <taxon>Ditylenchus</taxon>
    </lineage>
</organism>
<dbReference type="AlphaFoldDB" id="A0A915DN97"/>
<evidence type="ECO:0000313" key="6">
    <source>
        <dbReference type="WBParaSite" id="jg2125"/>
    </source>
</evidence>
<sequence length="325" mass="37543">MCLRSVEEPFSVPQIGMRLKSSTYCGEVIMACGYLHNFLMEERLEQENDDDEFMEQLQDAHGPNEEREQDTLSGPQRFVSMFNSFRALNNLFVMERSENISTECRKTERNKFALFKKIQANKDVLFGKFSESITKKLKDDTWEMIRKELVAEGYASFQAKTSKQLRESMWSQTKTRTMEKVDKSKKTGTGGVEKLLLAIISVESPQVKGIDVSESGETKEDAPPTPKVTKERMFADVLNDIVTPRPVKKRLFADVSKPSFVDDEIKAEKLRKLKLENRLMELFIYEKELELGVPPGQRIFANRAESVEKIEKPMEEQEYSFDGQW</sequence>
<protein>
    <recommendedName>
        <fullName evidence="2">Regulatory protein zeste</fullName>
    </recommendedName>
</protein>
<evidence type="ECO:0000313" key="5">
    <source>
        <dbReference type="Proteomes" id="UP000887574"/>
    </source>
</evidence>
<proteinExistence type="predicted"/>
<comment type="function">
    <text evidence="3">Involved in transvection phenomena (= synapsis-dependent gene expression), where the synaptic pairing of chromosomes carrying genes with which zeste interacts influences the expression of these genes. Zeste binds to DNA and stimulates transcription from a nearby promoter.</text>
</comment>